<keyword evidence="3" id="KW-1185">Reference proteome</keyword>
<feature type="domain" description="Dienelactone hydrolase" evidence="1">
    <location>
        <begin position="29"/>
        <end position="239"/>
    </location>
</feature>
<dbReference type="RefSeq" id="WP_145207509.1">
    <property type="nucleotide sequence ID" value="NZ_CP036432.1"/>
</dbReference>
<dbReference type="GO" id="GO:0016787">
    <property type="term" value="F:hydrolase activity"/>
    <property type="evidence" value="ECO:0007669"/>
    <property type="project" value="UniProtKB-KW"/>
</dbReference>
<evidence type="ECO:0000259" key="1">
    <source>
        <dbReference type="Pfam" id="PF01738"/>
    </source>
</evidence>
<keyword evidence="2" id="KW-0378">Hydrolase</keyword>
<sequence>MIPATFPTGTGSAIENISWTAEVPATTYDRAVVIAYGSDGLTPEWKPEIERHAKALANAGVLALIPDYFELDPPTPHGSSAAVFSQILPRHQQWEQVLRDAVTAAKALPGIDDSKVGFIGFSLGGFLGLRIRDSVNVLIEYFSPYRFPPNVDLGELTPLKGLGGSANPSLKVMIHHGKSDRLVPINLNATPIKADLLAEGASAVTIYHTGANHGFQGPDSDNKTARQESLKESVKFIQDNL</sequence>
<reference evidence="2 3" key="1">
    <citation type="submission" date="2019-02" db="EMBL/GenBank/DDBJ databases">
        <title>Deep-cultivation of Planctomycetes and their phenomic and genomic characterization uncovers novel biology.</title>
        <authorList>
            <person name="Wiegand S."/>
            <person name="Jogler M."/>
            <person name="Boedeker C."/>
            <person name="Pinto D."/>
            <person name="Vollmers J."/>
            <person name="Rivas-Marin E."/>
            <person name="Kohn T."/>
            <person name="Peeters S.H."/>
            <person name="Heuer A."/>
            <person name="Rast P."/>
            <person name="Oberbeckmann S."/>
            <person name="Bunk B."/>
            <person name="Jeske O."/>
            <person name="Meyerdierks A."/>
            <person name="Storesund J.E."/>
            <person name="Kallscheuer N."/>
            <person name="Luecker S."/>
            <person name="Lage O.M."/>
            <person name="Pohl T."/>
            <person name="Merkel B.J."/>
            <person name="Hornburger P."/>
            <person name="Mueller R.-W."/>
            <person name="Bruemmer F."/>
            <person name="Labrenz M."/>
            <person name="Spormann A.M."/>
            <person name="Op den Camp H."/>
            <person name="Overmann J."/>
            <person name="Amann R."/>
            <person name="Jetten M.S.M."/>
            <person name="Mascher T."/>
            <person name="Medema M.H."/>
            <person name="Devos D.P."/>
            <person name="Kaster A.-K."/>
            <person name="Ovreas L."/>
            <person name="Rohde M."/>
            <person name="Galperin M.Y."/>
            <person name="Jogler C."/>
        </authorList>
    </citation>
    <scope>NUCLEOTIDE SEQUENCE [LARGE SCALE GENOMIC DNA]</scope>
    <source>
        <strain evidence="2 3">TBK1r</strain>
    </source>
</reference>
<dbReference type="EMBL" id="CP036432">
    <property type="protein sequence ID" value="QDV81762.1"/>
    <property type="molecule type" value="Genomic_DNA"/>
</dbReference>
<evidence type="ECO:0000313" key="3">
    <source>
        <dbReference type="Proteomes" id="UP000318081"/>
    </source>
</evidence>
<name>A0ABX5XIZ5_9BACT</name>
<dbReference type="PANTHER" id="PTHR22946:SF0">
    <property type="entry name" value="DIENELACTONE HYDROLASE DOMAIN-CONTAINING PROTEIN"/>
    <property type="match status" value="1"/>
</dbReference>
<dbReference type="Proteomes" id="UP000318081">
    <property type="component" value="Chromosome"/>
</dbReference>
<dbReference type="PANTHER" id="PTHR22946">
    <property type="entry name" value="DIENELACTONE HYDROLASE DOMAIN-CONTAINING PROTEIN-RELATED"/>
    <property type="match status" value="1"/>
</dbReference>
<dbReference type="InterPro" id="IPR029058">
    <property type="entry name" value="AB_hydrolase_fold"/>
</dbReference>
<protein>
    <submittedName>
        <fullName evidence="2">Dienelactone hydrolase family protein</fullName>
    </submittedName>
</protein>
<accession>A0ABX5XIZ5</accession>
<gene>
    <name evidence="2" type="ORF">TBK1r_06820</name>
</gene>
<dbReference type="InterPro" id="IPR050261">
    <property type="entry name" value="FrsA_esterase"/>
</dbReference>
<dbReference type="SUPFAM" id="SSF53474">
    <property type="entry name" value="alpha/beta-Hydrolases"/>
    <property type="match status" value="1"/>
</dbReference>
<dbReference type="Pfam" id="PF01738">
    <property type="entry name" value="DLH"/>
    <property type="match status" value="1"/>
</dbReference>
<dbReference type="Gene3D" id="3.40.50.1820">
    <property type="entry name" value="alpha/beta hydrolase"/>
    <property type="match status" value="1"/>
</dbReference>
<proteinExistence type="predicted"/>
<organism evidence="2 3">
    <name type="scientific">Stieleria magnilauensis</name>
    <dbReference type="NCBI Taxonomy" id="2527963"/>
    <lineage>
        <taxon>Bacteria</taxon>
        <taxon>Pseudomonadati</taxon>
        <taxon>Planctomycetota</taxon>
        <taxon>Planctomycetia</taxon>
        <taxon>Pirellulales</taxon>
        <taxon>Pirellulaceae</taxon>
        <taxon>Stieleria</taxon>
    </lineage>
</organism>
<evidence type="ECO:0000313" key="2">
    <source>
        <dbReference type="EMBL" id="QDV81762.1"/>
    </source>
</evidence>
<dbReference type="InterPro" id="IPR002925">
    <property type="entry name" value="Dienelactn_hydro"/>
</dbReference>